<evidence type="ECO:0000256" key="11">
    <source>
        <dbReference type="PROSITE-ProRule" id="PRU00042"/>
    </source>
</evidence>
<dbReference type="KEGG" id="ovi:T265_13058"/>
<keyword evidence="10" id="KW-0539">Nucleus</keyword>
<feature type="domain" description="C2H2-type" evidence="13">
    <location>
        <begin position="307"/>
        <end position="335"/>
    </location>
</feature>
<evidence type="ECO:0000313" key="14">
    <source>
        <dbReference type="EMBL" id="KER31078.1"/>
    </source>
</evidence>
<dbReference type="OrthoDB" id="6077919at2759"/>
<dbReference type="PROSITE" id="PS00028">
    <property type="entry name" value="ZINC_FINGER_C2H2_1"/>
    <property type="match status" value="3"/>
</dbReference>
<dbReference type="GO" id="GO:0008270">
    <property type="term" value="F:zinc ion binding"/>
    <property type="evidence" value="ECO:0007669"/>
    <property type="project" value="UniProtKB-KW"/>
</dbReference>
<evidence type="ECO:0000256" key="8">
    <source>
        <dbReference type="ARBA" id="ARBA00023125"/>
    </source>
</evidence>
<dbReference type="GO" id="GO:0003677">
    <property type="term" value="F:DNA binding"/>
    <property type="evidence" value="ECO:0007669"/>
    <property type="project" value="UniProtKB-KW"/>
</dbReference>
<feature type="domain" description="C2H2-type" evidence="13">
    <location>
        <begin position="347"/>
        <end position="374"/>
    </location>
</feature>
<keyword evidence="6" id="KW-0862">Zinc</keyword>
<keyword evidence="3" id="KW-0479">Metal-binding</keyword>
<proteinExistence type="inferred from homology"/>
<dbReference type="RefSeq" id="XP_009165217.1">
    <property type="nucleotide sequence ID" value="XM_009166953.1"/>
</dbReference>
<evidence type="ECO:0000259" key="13">
    <source>
        <dbReference type="PROSITE" id="PS50157"/>
    </source>
</evidence>
<comment type="subcellular location">
    <subcellularLocation>
        <location evidence="1">Nucleus</location>
    </subcellularLocation>
</comment>
<accession>A0A074ZUD1</accession>
<dbReference type="STRING" id="6198.A0A074ZUD1"/>
<evidence type="ECO:0000256" key="4">
    <source>
        <dbReference type="ARBA" id="ARBA00022737"/>
    </source>
</evidence>
<name>A0A074ZUD1_OPIVI</name>
<dbReference type="SUPFAM" id="SSF57667">
    <property type="entry name" value="beta-beta-alpha zinc fingers"/>
    <property type="match status" value="1"/>
</dbReference>
<dbReference type="InterPro" id="IPR013087">
    <property type="entry name" value="Znf_C2H2_type"/>
</dbReference>
<dbReference type="GO" id="GO:0005634">
    <property type="term" value="C:nucleus"/>
    <property type="evidence" value="ECO:0007669"/>
    <property type="project" value="UniProtKB-SubCell"/>
</dbReference>
<feature type="domain" description="C2H2-type" evidence="13">
    <location>
        <begin position="971"/>
        <end position="999"/>
    </location>
</feature>
<dbReference type="SMART" id="SM00355">
    <property type="entry name" value="ZnF_C2H2"/>
    <property type="match status" value="8"/>
</dbReference>
<feature type="non-terminal residue" evidence="14">
    <location>
        <position position="1"/>
    </location>
</feature>
<keyword evidence="9" id="KW-0804">Transcription</keyword>
<dbReference type="InterPro" id="IPR036236">
    <property type="entry name" value="Znf_C2H2_sf"/>
</dbReference>
<evidence type="ECO:0000256" key="6">
    <source>
        <dbReference type="ARBA" id="ARBA00022833"/>
    </source>
</evidence>
<dbReference type="CTD" id="20327226"/>
<dbReference type="InterPro" id="IPR050589">
    <property type="entry name" value="Ikaros_C2H2-ZF"/>
</dbReference>
<dbReference type="Proteomes" id="UP000054324">
    <property type="component" value="Unassembled WGS sequence"/>
</dbReference>
<sequence length="1450" mass="159962">RNQPLYCPCQVPECTICSFRQSSQLLTASLYSSTKPFTPVSAFPAPTATKAMAMVSTAVDSSQTYEPTYRQISALNVGSSQSLHDSNDLTHKALPLDLTESLSSLETEGPDSKIPQSQDDSLLHDSQTDTDVTMCICPVCGYSASSPRGQDEHMETAHGECYSNVPSVSITTGEQGGAVHSKQKQSLVAVDSFVASTLRSPEPSQSNLFSSETHTASTPQGCVQPFTLLNLPSIDVVDLPLTGRSRVDSDSKFVASESSSSASTKVVHREMNSRSPVVKAMLTNSATETAGGTGVVLPHKVDSRRRYRCNMCPATFPWHGDLTEHLRLSHGMQKMRESSRSGKAGSFCCVHCKYVAKYQSELRRHMRLHWGVKPFVCVFCPYRSAWKGDLKRHMESHHRERFSSEAELTKIMSQFKNNAGTTVNGIPLSTSCIQDAPRPGNKLSADSLDRLAFSVNSVFDDDNANERSDYFEPSAVDCSLEHLRNDDHHKTKSNSTAYCASRTLVCRACHHKCTNKLDLRKHLGAHHPELTELAELDNSASPGNDDQPPFLSSSPDSLGSLGVESSAICSSSEIPPKINLTEPMTKCDPNPTLSTFQTLSNAWPAVPDHANLPSFSVKVDSGADSVPIDLSVGNKAADVLPNLKTCTPVSVPEATIQPNKINDSERLLSSNISSFTAPVCLTPVDLMPTWLSSKGPLQHPLTGVLSGCPTNEVANVWPAISSGSSFSNSGGNSGPIQSPSPFFLNQWVISGLMQTWQQHQHPAIQAPPASLNLTNLPNFSTKETDKMDRNIDIYSDSAVHSLEAFAKRESVAKSEWVAPKCADEGNTDNRLRSVEIAPSEKHTSVIHQQSRGRRMSSVYYSGRLSSSIGVKNEQWKRHQCSGCGHRSNWKWDINKHIKVAHPERTNITTVTLDLEEAKRTFADYMNRLKLSRTRCLNEPSGRTGDSSPSWPLNFVPPAPTETIGEGYYRPYKCSICGHRSNWKWDVRKHIKHLHNSNAEVITLSLEEARRTIHQYKSCRRQQVRNSTDTPSFGRQLECISPDTSLGSSEKEGTAVPRIPSSFSSVSPVTGHEPTTRQTSTSTEDVKSPLSACSVFSAFVRARRARPTTTGSSARILGKQNIHLRFVCRTCFRRFNSRRAFVFHSFYWHRRQTSGFSVPPRPAMLYECNSRAQIRTTARKLIRSTDQPTFPENLTGKSSPQANISFTRVGAQQLQQQQEHRRDEPTYNTSTEGKNCRSPSTSSFPARNSLQCRRILHASRKSCVEFSANRKSDPGWKPLRTRRDGNIHTVRTGKIESTSVVDTVGQLSTLLDELLGLLDEVGDKSRYEPIPSLPGKDQIPNGPSSDSAMTNRNVIKHLAEVIEETVSKNENISYSNQLNVSTSSNEENQGPIHCKSTVHDVVHHPAVENRLMKLATIFHRLSDTSTAVLKSRGTQISSEHPTIITNIQRTA</sequence>
<feature type="region of interest" description="Disordered" evidence="12">
    <location>
        <begin position="103"/>
        <end position="124"/>
    </location>
</feature>
<feature type="region of interest" description="Disordered" evidence="12">
    <location>
        <begin position="536"/>
        <end position="563"/>
    </location>
</feature>
<gene>
    <name evidence="14" type="ORF">T265_13058</name>
</gene>
<feature type="region of interest" description="Disordered" evidence="12">
    <location>
        <begin position="1040"/>
        <end position="1083"/>
    </location>
</feature>
<reference evidence="14 15" key="1">
    <citation type="submission" date="2013-11" db="EMBL/GenBank/DDBJ databases">
        <title>Opisthorchis viverrini - life in the bile duct.</title>
        <authorList>
            <person name="Young N.D."/>
            <person name="Nagarajan N."/>
            <person name="Lin S.J."/>
            <person name="Korhonen P.K."/>
            <person name="Jex A.R."/>
            <person name="Hall R.S."/>
            <person name="Safavi-Hemami H."/>
            <person name="Kaewkong W."/>
            <person name="Bertrand D."/>
            <person name="Gao S."/>
            <person name="Seet Q."/>
            <person name="Wongkham S."/>
            <person name="Teh B.T."/>
            <person name="Wongkham C."/>
            <person name="Intapan P.M."/>
            <person name="Maleewong W."/>
            <person name="Yang X."/>
            <person name="Hu M."/>
            <person name="Wang Z."/>
            <person name="Hofmann A."/>
            <person name="Sternberg P.W."/>
            <person name="Tan P."/>
            <person name="Wang J."/>
            <person name="Gasser R.B."/>
        </authorList>
    </citation>
    <scope>NUCLEOTIDE SEQUENCE [LARGE SCALE GENOMIC DNA]</scope>
</reference>
<protein>
    <recommendedName>
        <fullName evidence="13">C2H2-type domain-containing protein</fullName>
    </recommendedName>
</protein>
<keyword evidence="8" id="KW-0238">DNA-binding</keyword>
<evidence type="ECO:0000256" key="5">
    <source>
        <dbReference type="ARBA" id="ARBA00022771"/>
    </source>
</evidence>
<evidence type="ECO:0000256" key="2">
    <source>
        <dbReference type="ARBA" id="ARBA00006991"/>
    </source>
</evidence>
<keyword evidence="4" id="KW-0677">Repeat</keyword>
<organism evidence="14 15">
    <name type="scientific">Opisthorchis viverrini</name>
    <name type="common">Southeast Asian liver fluke</name>
    <dbReference type="NCBI Taxonomy" id="6198"/>
    <lineage>
        <taxon>Eukaryota</taxon>
        <taxon>Metazoa</taxon>
        <taxon>Spiralia</taxon>
        <taxon>Lophotrochozoa</taxon>
        <taxon>Platyhelminthes</taxon>
        <taxon>Trematoda</taxon>
        <taxon>Digenea</taxon>
        <taxon>Opisthorchiida</taxon>
        <taxon>Opisthorchiata</taxon>
        <taxon>Opisthorchiidae</taxon>
        <taxon>Opisthorchis</taxon>
    </lineage>
</organism>
<evidence type="ECO:0000256" key="12">
    <source>
        <dbReference type="SAM" id="MobiDB-lite"/>
    </source>
</evidence>
<evidence type="ECO:0000313" key="15">
    <source>
        <dbReference type="Proteomes" id="UP000054324"/>
    </source>
</evidence>
<keyword evidence="5 11" id="KW-0863">Zinc-finger</keyword>
<feature type="region of interest" description="Disordered" evidence="12">
    <location>
        <begin position="1325"/>
        <end position="1346"/>
    </location>
</feature>
<dbReference type="PANTHER" id="PTHR24404">
    <property type="entry name" value="ZINC FINGER PROTEIN"/>
    <property type="match status" value="1"/>
</dbReference>
<evidence type="ECO:0000256" key="3">
    <source>
        <dbReference type="ARBA" id="ARBA00022723"/>
    </source>
</evidence>
<dbReference type="GeneID" id="20327226"/>
<keyword evidence="15" id="KW-1185">Reference proteome</keyword>
<dbReference type="Gene3D" id="3.30.160.60">
    <property type="entry name" value="Classic Zinc Finger"/>
    <property type="match status" value="3"/>
</dbReference>
<evidence type="ECO:0000256" key="1">
    <source>
        <dbReference type="ARBA" id="ARBA00004123"/>
    </source>
</evidence>
<dbReference type="FunFam" id="3.30.160.60:FF:000075">
    <property type="entry name" value="Putative zinc finger protein 536"/>
    <property type="match status" value="1"/>
</dbReference>
<feature type="compositionally biased region" description="Polar residues" evidence="12">
    <location>
        <begin position="1225"/>
        <end position="1246"/>
    </location>
</feature>
<comment type="similarity">
    <text evidence="2">Belongs to the krueppel C2H2-type zinc-finger protein family.</text>
</comment>
<evidence type="ECO:0000256" key="10">
    <source>
        <dbReference type="ARBA" id="ARBA00023242"/>
    </source>
</evidence>
<feature type="compositionally biased region" description="Low complexity" evidence="12">
    <location>
        <begin position="545"/>
        <end position="561"/>
    </location>
</feature>
<evidence type="ECO:0000256" key="7">
    <source>
        <dbReference type="ARBA" id="ARBA00023015"/>
    </source>
</evidence>
<evidence type="ECO:0000256" key="9">
    <source>
        <dbReference type="ARBA" id="ARBA00023163"/>
    </source>
</evidence>
<dbReference type="PROSITE" id="PS50157">
    <property type="entry name" value="ZINC_FINGER_C2H2_2"/>
    <property type="match status" value="3"/>
</dbReference>
<feature type="region of interest" description="Disordered" evidence="12">
    <location>
        <begin position="1209"/>
        <end position="1246"/>
    </location>
</feature>
<keyword evidence="7" id="KW-0805">Transcription regulation</keyword>
<dbReference type="EMBL" id="KL596651">
    <property type="protein sequence ID" value="KER31078.1"/>
    <property type="molecule type" value="Genomic_DNA"/>
</dbReference>